<sequence length="345" mass="40046">MNKSIQKPLVMGNYYYGDGEMAWAWWQYNQAELAIIGDKTLSPRRQLVSHITNEISKRDPQAVFMISTEAPQLGEAYTIESIPWVEGYPDPPEFFEDRSVFIETRHFFSNSYFNLLAKILDVPRSQLLPPISFKPHIEGPLQGYKRAIESLSDDVIYKELLMDHLLKIGKIPWVQLKDHGKRYYIEATGSVYEQALSFLTAAWSFWSMTCQMDDPQQMLLVVELPKELLRHDVDPVIEKIVIETLKILKYVSIVTTTSIILSSEMLYPAPELKLRFKLFFQTEDSDIDLNHESVKNVIDPELLQEWKNGNPNVGLWMDDVTSNPDDTRVVVKVGDQRPFFWDDYE</sequence>
<protein>
    <submittedName>
        <fullName evidence="1">Uncharacterized protein</fullName>
    </submittedName>
</protein>
<evidence type="ECO:0000313" key="2">
    <source>
        <dbReference type="Proteomes" id="UP001364764"/>
    </source>
</evidence>
<dbReference type="GeneID" id="93480135"/>
<dbReference type="EMBL" id="CP145893">
    <property type="protein sequence ID" value="WWP23953.1"/>
    <property type="molecule type" value="Genomic_DNA"/>
</dbReference>
<dbReference type="AlphaFoldDB" id="A0ABD8B2M0"/>
<dbReference type="RefSeq" id="WP_091036721.1">
    <property type="nucleotide sequence ID" value="NZ_CP145893.1"/>
</dbReference>
<dbReference type="Proteomes" id="UP001364764">
    <property type="component" value="Plasmid pY5S7-1"/>
</dbReference>
<name>A0ABD8B2M0_PAEAM</name>
<accession>A0ABD8B2M0</accession>
<keyword evidence="1" id="KW-0614">Plasmid</keyword>
<proteinExistence type="predicted"/>
<organism evidence="1 2">
    <name type="scientific">Paenibacillus amylolyticus</name>
    <dbReference type="NCBI Taxonomy" id="1451"/>
    <lineage>
        <taxon>Bacteria</taxon>
        <taxon>Bacillati</taxon>
        <taxon>Bacillota</taxon>
        <taxon>Bacilli</taxon>
        <taxon>Bacillales</taxon>
        <taxon>Paenibacillaceae</taxon>
        <taxon>Paenibacillus</taxon>
    </lineage>
</organism>
<gene>
    <name evidence="1" type="ORF">V6668_31680</name>
</gene>
<geneLocation type="plasmid" evidence="1 2">
    <name>pY5S7-1</name>
</geneLocation>
<reference evidence="1 2" key="1">
    <citation type="submission" date="2024-02" db="EMBL/GenBank/DDBJ databases">
        <title>Complete sequences of two Paenibacillus sp. strains and one Lysinibacillus strain isolated from the environment on STAA medium highlight biotechnological potential.</title>
        <authorList>
            <person name="Attere S.A."/>
            <person name="Piche L.C."/>
            <person name="Intertaglia L."/>
            <person name="Lami R."/>
            <person name="Charette S.J."/>
            <person name="Vincent A.T."/>
        </authorList>
    </citation>
    <scope>NUCLEOTIDE SEQUENCE [LARGE SCALE GENOMIC DNA]</scope>
    <source>
        <strain evidence="1 2">Y5S-7</strain>
        <plasmid evidence="1 2">pY5S7-1</plasmid>
    </source>
</reference>
<evidence type="ECO:0000313" key="1">
    <source>
        <dbReference type="EMBL" id="WWP23953.1"/>
    </source>
</evidence>